<feature type="compositionally biased region" description="Basic and acidic residues" evidence="1">
    <location>
        <begin position="10"/>
        <end position="22"/>
    </location>
</feature>
<dbReference type="AlphaFoldDB" id="A0A1M3TUJ6"/>
<organism evidence="2 3">
    <name type="scientific">Aspergillus luchuensis (strain CBS 106.47)</name>
    <dbReference type="NCBI Taxonomy" id="1137211"/>
    <lineage>
        <taxon>Eukaryota</taxon>
        <taxon>Fungi</taxon>
        <taxon>Dikarya</taxon>
        <taxon>Ascomycota</taxon>
        <taxon>Pezizomycotina</taxon>
        <taxon>Eurotiomycetes</taxon>
        <taxon>Eurotiomycetidae</taxon>
        <taxon>Eurotiales</taxon>
        <taxon>Aspergillaceae</taxon>
        <taxon>Aspergillus</taxon>
        <taxon>Aspergillus subgen. Circumdati</taxon>
    </lineage>
</organism>
<gene>
    <name evidence="2" type="ORF">ASPFODRAFT_40676</name>
</gene>
<dbReference type="EMBL" id="KV878237">
    <property type="protein sequence ID" value="OJZ90346.1"/>
    <property type="molecule type" value="Genomic_DNA"/>
</dbReference>
<dbReference type="Proteomes" id="UP000184063">
    <property type="component" value="Unassembled WGS sequence"/>
</dbReference>
<reference evidence="3" key="1">
    <citation type="journal article" date="2017" name="Genome Biol.">
        <title>Comparative genomics reveals high biological diversity and specific adaptations in the industrially and medically important fungal genus Aspergillus.</title>
        <authorList>
            <person name="de Vries R.P."/>
            <person name="Riley R."/>
            <person name="Wiebenga A."/>
            <person name="Aguilar-Osorio G."/>
            <person name="Amillis S."/>
            <person name="Uchima C.A."/>
            <person name="Anderluh G."/>
            <person name="Asadollahi M."/>
            <person name="Askin M."/>
            <person name="Barry K."/>
            <person name="Battaglia E."/>
            <person name="Bayram O."/>
            <person name="Benocci T."/>
            <person name="Braus-Stromeyer S.A."/>
            <person name="Caldana C."/>
            <person name="Canovas D."/>
            <person name="Cerqueira G.C."/>
            <person name="Chen F."/>
            <person name="Chen W."/>
            <person name="Choi C."/>
            <person name="Clum A."/>
            <person name="Dos Santos R.A."/>
            <person name="Damasio A.R."/>
            <person name="Diallinas G."/>
            <person name="Emri T."/>
            <person name="Fekete E."/>
            <person name="Flipphi M."/>
            <person name="Freyberg S."/>
            <person name="Gallo A."/>
            <person name="Gournas C."/>
            <person name="Habgood R."/>
            <person name="Hainaut M."/>
            <person name="Harispe M.L."/>
            <person name="Henrissat B."/>
            <person name="Hilden K.S."/>
            <person name="Hope R."/>
            <person name="Hossain A."/>
            <person name="Karabika E."/>
            <person name="Karaffa L."/>
            <person name="Karanyi Z."/>
            <person name="Krasevec N."/>
            <person name="Kuo A."/>
            <person name="Kusch H."/>
            <person name="LaButti K."/>
            <person name="Lagendijk E.L."/>
            <person name="Lapidus A."/>
            <person name="Levasseur A."/>
            <person name="Lindquist E."/>
            <person name="Lipzen A."/>
            <person name="Logrieco A.F."/>
            <person name="MacCabe A."/>
            <person name="Maekelae M.R."/>
            <person name="Malavazi I."/>
            <person name="Melin P."/>
            <person name="Meyer V."/>
            <person name="Mielnichuk N."/>
            <person name="Miskei M."/>
            <person name="Molnar A.P."/>
            <person name="Mule G."/>
            <person name="Ngan C.Y."/>
            <person name="Orejas M."/>
            <person name="Orosz E."/>
            <person name="Ouedraogo J.P."/>
            <person name="Overkamp K.M."/>
            <person name="Park H.-S."/>
            <person name="Perrone G."/>
            <person name="Piumi F."/>
            <person name="Punt P.J."/>
            <person name="Ram A.F."/>
            <person name="Ramon A."/>
            <person name="Rauscher S."/>
            <person name="Record E."/>
            <person name="Riano-Pachon D.M."/>
            <person name="Robert V."/>
            <person name="Roehrig J."/>
            <person name="Ruller R."/>
            <person name="Salamov A."/>
            <person name="Salih N.S."/>
            <person name="Samson R.A."/>
            <person name="Sandor E."/>
            <person name="Sanguinetti M."/>
            <person name="Schuetze T."/>
            <person name="Sepcic K."/>
            <person name="Shelest E."/>
            <person name="Sherlock G."/>
            <person name="Sophianopoulou V."/>
            <person name="Squina F.M."/>
            <person name="Sun H."/>
            <person name="Susca A."/>
            <person name="Todd R.B."/>
            <person name="Tsang A."/>
            <person name="Unkles S.E."/>
            <person name="van de Wiele N."/>
            <person name="van Rossen-Uffink D."/>
            <person name="Oliveira J.V."/>
            <person name="Vesth T.C."/>
            <person name="Visser J."/>
            <person name="Yu J.-H."/>
            <person name="Zhou M."/>
            <person name="Andersen M.R."/>
            <person name="Archer D.B."/>
            <person name="Baker S.E."/>
            <person name="Benoit I."/>
            <person name="Brakhage A.A."/>
            <person name="Braus G.H."/>
            <person name="Fischer R."/>
            <person name="Frisvad J.C."/>
            <person name="Goldman G.H."/>
            <person name="Houbraken J."/>
            <person name="Oakley B."/>
            <person name="Pocsi I."/>
            <person name="Scazzocchio C."/>
            <person name="Seiboth B."/>
            <person name="vanKuyk P.A."/>
            <person name="Wortman J."/>
            <person name="Dyer P.S."/>
            <person name="Grigoriev I.V."/>
        </authorList>
    </citation>
    <scope>NUCLEOTIDE SEQUENCE [LARGE SCALE GENOMIC DNA]</scope>
    <source>
        <strain evidence="3">CBS 106.47</strain>
    </source>
</reference>
<evidence type="ECO:0000313" key="2">
    <source>
        <dbReference type="EMBL" id="OJZ90346.1"/>
    </source>
</evidence>
<evidence type="ECO:0000313" key="3">
    <source>
        <dbReference type="Proteomes" id="UP000184063"/>
    </source>
</evidence>
<name>A0A1M3TUJ6_ASPLC</name>
<accession>A0A1M3TUJ6</accession>
<protein>
    <submittedName>
        <fullName evidence="2">Uncharacterized protein</fullName>
    </submittedName>
</protein>
<dbReference type="VEuPathDB" id="FungiDB:ASPFODRAFT_40676"/>
<sequence length="78" mass="9535">MMGEGSTEGKYMRVTRERRRGEGEEERVEDGGGEYKRVMRERRRGEGEEESVMKEMRRKKKWDEGKGEMEEKMRWWKT</sequence>
<evidence type="ECO:0000256" key="1">
    <source>
        <dbReference type="SAM" id="MobiDB-lite"/>
    </source>
</evidence>
<feature type="region of interest" description="Disordered" evidence="1">
    <location>
        <begin position="1"/>
        <end position="78"/>
    </location>
</feature>
<feature type="compositionally biased region" description="Basic and acidic residues" evidence="1">
    <location>
        <begin position="29"/>
        <end position="78"/>
    </location>
</feature>
<proteinExistence type="predicted"/>